<dbReference type="Gene3D" id="2.130.10.10">
    <property type="entry name" value="YVTN repeat-like/Quinoprotein amine dehydrogenase"/>
    <property type="match status" value="2"/>
</dbReference>
<reference key="1">
    <citation type="submission" date="2007-01" db="EMBL/GenBank/DDBJ databases">
        <title>The Genome Sequence of Puccinia graminis f. sp. tritici Strain CRL 75-36-700-3.</title>
        <authorList>
            <consortium name="The Broad Institute Genome Sequencing Platform"/>
            <person name="Birren B."/>
            <person name="Lander E."/>
            <person name="Galagan J."/>
            <person name="Nusbaum C."/>
            <person name="Devon K."/>
            <person name="Cuomo C."/>
            <person name="Jaffe D."/>
            <person name="Butler J."/>
            <person name="Alvarez P."/>
            <person name="Gnerre S."/>
            <person name="Grabherr M."/>
            <person name="Mauceli E."/>
            <person name="Brockman W."/>
            <person name="Young S."/>
            <person name="LaButti K."/>
            <person name="Sykes S."/>
            <person name="DeCaprio D."/>
            <person name="Crawford M."/>
            <person name="Koehrsen M."/>
            <person name="Engels R."/>
            <person name="Montgomery P."/>
            <person name="Pearson M."/>
            <person name="Howarth C."/>
            <person name="Larson L."/>
            <person name="White J."/>
            <person name="Zeng Q."/>
            <person name="Kodira C."/>
            <person name="Yandava C."/>
            <person name="Alvarado L."/>
            <person name="O'Leary S."/>
            <person name="Szabo L."/>
            <person name="Dean R."/>
            <person name="Schein J."/>
        </authorList>
    </citation>
    <scope>NUCLEOTIDE SEQUENCE</scope>
    <source>
        <strain>CRL 75-36-700-3</strain>
    </source>
</reference>
<evidence type="ECO:0000256" key="4">
    <source>
        <dbReference type="SAM" id="MobiDB-lite"/>
    </source>
</evidence>
<dbReference type="PANTHER" id="PTHR16017:SF0">
    <property type="entry name" value="WD REPEAT-CONTAINING PROTEIN 70"/>
    <property type="match status" value="1"/>
</dbReference>
<dbReference type="RefSeq" id="XP_003327424.1">
    <property type="nucleotide sequence ID" value="XM_003327376.2"/>
</dbReference>
<dbReference type="AlphaFoldDB" id="E3KFH8"/>
<protein>
    <submittedName>
        <fullName evidence="5">Uncharacterized protein</fullName>
    </submittedName>
</protein>
<dbReference type="OMA" id="KGDQYIT"/>
<dbReference type="SUPFAM" id="SSF50978">
    <property type="entry name" value="WD40 repeat-like"/>
    <property type="match status" value="1"/>
</dbReference>
<reference evidence="6" key="2">
    <citation type="journal article" date="2011" name="Proc. Natl. Acad. Sci. U.S.A.">
        <title>Obligate biotrophy features unraveled by the genomic analysis of rust fungi.</title>
        <authorList>
            <person name="Duplessis S."/>
            <person name="Cuomo C.A."/>
            <person name="Lin Y.-C."/>
            <person name="Aerts A."/>
            <person name="Tisserant E."/>
            <person name="Veneault-Fourrey C."/>
            <person name="Joly D.L."/>
            <person name="Hacquard S."/>
            <person name="Amselem J."/>
            <person name="Cantarel B.L."/>
            <person name="Chiu R."/>
            <person name="Coutinho P.M."/>
            <person name="Feau N."/>
            <person name="Field M."/>
            <person name="Frey P."/>
            <person name="Gelhaye E."/>
            <person name="Goldberg J."/>
            <person name="Grabherr M.G."/>
            <person name="Kodira C.D."/>
            <person name="Kohler A."/>
            <person name="Kuees U."/>
            <person name="Lindquist E.A."/>
            <person name="Lucas S.M."/>
            <person name="Mago R."/>
            <person name="Mauceli E."/>
            <person name="Morin E."/>
            <person name="Murat C."/>
            <person name="Pangilinan J.L."/>
            <person name="Park R."/>
            <person name="Pearson M."/>
            <person name="Quesneville H."/>
            <person name="Rouhier N."/>
            <person name="Sakthikumar S."/>
            <person name="Salamov A.A."/>
            <person name="Schmutz J."/>
            <person name="Selles B."/>
            <person name="Shapiro H."/>
            <person name="Tanguay P."/>
            <person name="Tuskan G.A."/>
            <person name="Henrissat B."/>
            <person name="Van de Peer Y."/>
            <person name="Rouze P."/>
            <person name="Ellis J.G."/>
            <person name="Dodds P.N."/>
            <person name="Schein J.E."/>
            <person name="Zhong S."/>
            <person name="Hamelin R.C."/>
            <person name="Grigoriev I.V."/>
            <person name="Szabo L.J."/>
            <person name="Martin F."/>
        </authorList>
    </citation>
    <scope>NUCLEOTIDE SEQUENCE [LARGE SCALE GENOMIC DNA]</scope>
    <source>
        <strain evidence="6">CRL 75-36-700-3 / race SCCL</strain>
    </source>
</reference>
<name>E3KFH8_PUCGT</name>
<dbReference type="FunCoup" id="E3KFH8">
    <property type="interactions" value="865"/>
</dbReference>
<proteinExistence type="predicted"/>
<dbReference type="InterPro" id="IPR020472">
    <property type="entry name" value="WD40_PAC1"/>
</dbReference>
<dbReference type="STRING" id="418459.E3KFH8"/>
<keyword evidence="1 3" id="KW-0853">WD repeat</keyword>
<dbReference type="VEuPathDB" id="FungiDB:PGTG_09973"/>
<evidence type="ECO:0000313" key="6">
    <source>
        <dbReference type="Proteomes" id="UP000008783"/>
    </source>
</evidence>
<dbReference type="GO" id="GO:0035861">
    <property type="term" value="C:site of double-strand break"/>
    <property type="evidence" value="ECO:0000318"/>
    <property type="project" value="GO_Central"/>
</dbReference>
<dbReference type="InterPro" id="IPR015943">
    <property type="entry name" value="WD40/YVTN_repeat-like_dom_sf"/>
</dbReference>
<feature type="repeat" description="WD" evidence="3">
    <location>
        <begin position="141"/>
        <end position="173"/>
    </location>
</feature>
<gene>
    <name evidence="5" type="ORF">PGTG_09973</name>
</gene>
<dbReference type="GeneID" id="10544716"/>
<dbReference type="PROSITE" id="PS50294">
    <property type="entry name" value="WD_REPEATS_REGION"/>
    <property type="match status" value="3"/>
</dbReference>
<feature type="repeat" description="WD" evidence="3">
    <location>
        <begin position="292"/>
        <end position="323"/>
    </location>
</feature>
<accession>E3KFH8</accession>
<feature type="region of interest" description="Disordered" evidence="4">
    <location>
        <begin position="603"/>
        <end position="637"/>
    </location>
</feature>
<evidence type="ECO:0000256" key="3">
    <source>
        <dbReference type="PROSITE-ProRule" id="PRU00221"/>
    </source>
</evidence>
<feature type="compositionally biased region" description="Basic and acidic residues" evidence="4">
    <location>
        <begin position="615"/>
        <end position="637"/>
    </location>
</feature>
<dbReference type="Proteomes" id="UP000008783">
    <property type="component" value="Unassembled WGS sequence"/>
</dbReference>
<evidence type="ECO:0000256" key="2">
    <source>
        <dbReference type="ARBA" id="ARBA00022737"/>
    </source>
</evidence>
<feature type="repeat" description="WD" evidence="3">
    <location>
        <begin position="242"/>
        <end position="284"/>
    </location>
</feature>
<dbReference type="EMBL" id="DS178284">
    <property type="protein sequence ID" value="EFP83005.1"/>
    <property type="molecule type" value="Genomic_DNA"/>
</dbReference>
<dbReference type="eggNOG" id="KOG0772">
    <property type="taxonomic scope" value="Eukaryota"/>
</dbReference>
<dbReference type="InterPro" id="IPR036322">
    <property type="entry name" value="WD40_repeat_dom_sf"/>
</dbReference>
<keyword evidence="2" id="KW-0677">Repeat</keyword>
<dbReference type="InterPro" id="IPR001680">
    <property type="entry name" value="WD40_rpt"/>
</dbReference>
<dbReference type="KEGG" id="pgr:PGTG_09973"/>
<dbReference type="HOGENOM" id="CLU_014033_1_2_1"/>
<evidence type="ECO:0000256" key="1">
    <source>
        <dbReference type="ARBA" id="ARBA00022574"/>
    </source>
</evidence>
<dbReference type="PRINTS" id="PR00320">
    <property type="entry name" value="GPROTEINBRPT"/>
</dbReference>
<organism evidence="5 6">
    <name type="scientific">Puccinia graminis f. sp. tritici (strain CRL 75-36-700-3 / race SCCL)</name>
    <name type="common">Black stem rust fungus</name>
    <dbReference type="NCBI Taxonomy" id="418459"/>
    <lineage>
        <taxon>Eukaryota</taxon>
        <taxon>Fungi</taxon>
        <taxon>Dikarya</taxon>
        <taxon>Basidiomycota</taxon>
        <taxon>Pucciniomycotina</taxon>
        <taxon>Pucciniomycetes</taxon>
        <taxon>Pucciniales</taxon>
        <taxon>Pucciniaceae</taxon>
        <taxon>Puccinia</taxon>
    </lineage>
</organism>
<keyword evidence="6" id="KW-1185">Reference proteome</keyword>
<sequence length="637" mass="69926">MTTILKDLLKHKPMILQGSAPSSFIAVAGDLKETDHNTNTNTSININIDGKAQRMDEFGLPIQFGKIQAKPDISNKISQTKRNDPLVGPGGQSVVDLKQSKNATRCASVAGPSSPTSESDSEKQDEDEPAVQLPTTHEVLLKDHSKSVSALSLDPSGARLVSGSYDYACKLWDFGGMNSSFKPFRSWEPRQSHQVHQAIWSNTGDSFLVITAANQPQIYDRDGAQIAEYMKGDMYIRDMRHCAGHIAELTSGAWHPKDAKTFITSSADSTIRIWDVENKRKSKGVIVLKSKERGTRTKITACTYSSDGKSIAAAGLDGTLNIWATNSNFTRPNAAVEKAHVKNTETSSLHYAPDNKTLVSRGGDDTVKLWDVRALKTPLAVREGMTTLNPETNVTFSPDNQYILTGVSANPSEGLGGRVVLLDKLNLEIFRTIAISPANVVRVLWHPKINQIITGSSDGAINVLYSPSLSTRGATLSLSRTARTRGPGEDDVAVDRPIITPHALAMFRNDEPVVAGGRGGKRRRERERQDPVKTLKPMPPLTGPGRGGRVGASATQHVVQGLVKDSIRHEDPREALLKFAQEHEGERPKFTAAWEKTMPEPVFDQRLLEEEAQQEADREAADEERKRIKRERPTRLT</sequence>
<feature type="compositionally biased region" description="Polar residues" evidence="4">
    <location>
        <begin position="100"/>
        <end position="116"/>
    </location>
</feature>
<dbReference type="PANTHER" id="PTHR16017">
    <property type="entry name" value="GASTRULATION DEFECTIVE PROTEIN 1-RELATED"/>
    <property type="match status" value="1"/>
</dbReference>
<dbReference type="InParanoid" id="E3KFH8"/>
<feature type="region of interest" description="Disordered" evidence="4">
    <location>
        <begin position="512"/>
        <end position="551"/>
    </location>
</feature>
<feature type="region of interest" description="Disordered" evidence="4">
    <location>
        <begin position="98"/>
        <end position="131"/>
    </location>
</feature>
<dbReference type="FunFam" id="2.130.10.10:FF:000245">
    <property type="entry name" value="WD repeat-containing protein 70"/>
    <property type="match status" value="1"/>
</dbReference>
<dbReference type="PROSITE" id="PS50082">
    <property type="entry name" value="WD_REPEATS_2"/>
    <property type="match status" value="4"/>
</dbReference>
<dbReference type="GO" id="GO:0005634">
    <property type="term" value="C:nucleus"/>
    <property type="evidence" value="ECO:0000318"/>
    <property type="project" value="GO_Central"/>
</dbReference>
<dbReference type="InterPro" id="IPR051858">
    <property type="entry name" value="WD_repeat_GAD-1"/>
</dbReference>
<dbReference type="SMART" id="SM00320">
    <property type="entry name" value="WD40"/>
    <property type="match status" value="5"/>
</dbReference>
<dbReference type="Pfam" id="PF00400">
    <property type="entry name" value="WD40"/>
    <property type="match status" value="4"/>
</dbReference>
<dbReference type="OrthoDB" id="10264376at2759"/>
<evidence type="ECO:0000313" key="5">
    <source>
        <dbReference type="EMBL" id="EFP83005.1"/>
    </source>
</evidence>
<feature type="repeat" description="WD" evidence="3">
    <location>
        <begin position="339"/>
        <end position="380"/>
    </location>
</feature>